<dbReference type="Proteomes" id="UP000322159">
    <property type="component" value="Chromosome"/>
</dbReference>
<dbReference type="Pfam" id="PF02517">
    <property type="entry name" value="Rce1-like"/>
    <property type="match status" value="1"/>
</dbReference>
<dbReference type="InterPro" id="IPR003675">
    <property type="entry name" value="Rce1/LyrA-like_dom"/>
</dbReference>
<dbReference type="GO" id="GO:0004175">
    <property type="term" value="F:endopeptidase activity"/>
    <property type="evidence" value="ECO:0007669"/>
    <property type="project" value="UniProtKB-ARBA"/>
</dbReference>
<keyword evidence="1" id="KW-0812">Transmembrane</keyword>
<reference evidence="3 4" key="1">
    <citation type="submission" date="2019-09" db="EMBL/GenBank/DDBJ databases">
        <title>Genome sequencing of strain KACC 19322.</title>
        <authorList>
            <person name="Heo J."/>
            <person name="Kim S.-J."/>
            <person name="Kim J.-S."/>
            <person name="Hong S.-B."/>
            <person name="Kwon S.-W."/>
        </authorList>
    </citation>
    <scope>NUCLEOTIDE SEQUENCE [LARGE SCALE GENOMIC DNA]</scope>
    <source>
        <strain evidence="3 4">KACC 19322</strain>
    </source>
</reference>
<dbReference type="EMBL" id="CP043504">
    <property type="protein sequence ID" value="QEO09522.1"/>
    <property type="molecule type" value="Genomic_DNA"/>
</dbReference>
<keyword evidence="4" id="KW-1185">Reference proteome</keyword>
<dbReference type="GO" id="GO:0008237">
    <property type="term" value="F:metallopeptidase activity"/>
    <property type="evidence" value="ECO:0007669"/>
    <property type="project" value="UniProtKB-KW"/>
</dbReference>
<gene>
    <name evidence="3" type="ORF">FLP23_05555</name>
</gene>
<dbReference type="InterPro" id="IPR052710">
    <property type="entry name" value="CAAX_protease"/>
</dbReference>
<keyword evidence="3" id="KW-0482">Metalloprotease</keyword>
<keyword evidence="3" id="KW-0378">Hydrolase</keyword>
<dbReference type="PANTHER" id="PTHR36435:SF1">
    <property type="entry name" value="CAAX AMINO TERMINAL PROTEASE FAMILY PROTEIN"/>
    <property type="match status" value="1"/>
</dbReference>
<keyword evidence="1" id="KW-0472">Membrane</keyword>
<feature type="transmembrane region" description="Helical" evidence="1">
    <location>
        <begin position="55"/>
        <end position="73"/>
    </location>
</feature>
<sequence length="243" mass="25373">MSDVERHARSRKSHYRDPLSALTVAAVAYLACLLLALVVVPRIGVLGLPSWIDQLLTFVLIWLPLLIAVYAAGRRYGTGSARTDTGLRLRVIDLGIGLLAGLVLRLLAEWIAPSSTGAPALDGTTAPALPPVPELLVLVVGGVLVAPLVEELFFRGLLQRSASGLVRGGRSARIIVAVLVSTPLFVLLHLALAAPANWGGVAVVTGISGLGFGLLAAITRRLGAAILAHGVFNALGLAILYLR</sequence>
<feature type="transmembrane region" description="Helical" evidence="1">
    <location>
        <begin position="198"/>
        <end position="217"/>
    </location>
</feature>
<protein>
    <submittedName>
        <fullName evidence="3">CPBP family intramembrane metalloprotease</fullName>
    </submittedName>
</protein>
<feature type="transmembrane region" description="Helical" evidence="1">
    <location>
        <begin position="94"/>
        <end position="112"/>
    </location>
</feature>
<evidence type="ECO:0000256" key="1">
    <source>
        <dbReference type="SAM" id="Phobius"/>
    </source>
</evidence>
<feature type="domain" description="CAAX prenyl protease 2/Lysostaphin resistance protein A-like" evidence="2">
    <location>
        <begin position="135"/>
        <end position="235"/>
    </location>
</feature>
<evidence type="ECO:0000313" key="3">
    <source>
        <dbReference type="EMBL" id="QEO09522.1"/>
    </source>
</evidence>
<feature type="transmembrane region" description="Helical" evidence="1">
    <location>
        <begin position="132"/>
        <end position="153"/>
    </location>
</feature>
<feature type="transmembrane region" description="Helical" evidence="1">
    <location>
        <begin position="21"/>
        <end position="43"/>
    </location>
</feature>
<dbReference type="KEGG" id="lyk:FLP23_05555"/>
<feature type="transmembrane region" description="Helical" evidence="1">
    <location>
        <begin position="224"/>
        <end position="242"/>
    </location>
</feature>
<evidence type="ECO:0000259" key="2">
    <source>
        <dbReference type="Pfam" id="PF02517"/>
    </source>
</evidence>
<keyword evidence="3" id="KW-0645">Protease</keyword>
<dbReference type="GO" id="GO:0006508">
    <property type="term" value="P:proteolysis"/>
    <property type="evidence" value="ECO:0007669"/>
    <property type="project" value="UniProtKB-KW"/>
</dbReference>
<feature type="transmembrane region" description="Helical" evidence="1">
    <location>
        <begin position="174"/>
        <end position="192"/>
    </location>
</feature>
<accession>A0A5C1Y9D7</accession>
<proteinExistence type="predicted"/>
<name>A0A5C1Y9D7_9MICO</name>
<evidence type="ECO:0000313" key="4">
    <source>
        <dbReference type="Proteomes" id="UP000322159"/>
    </source>
</evidence>
<dbReference type="OrthoDB" id="254800at2"/>
<keyword evidence="1" id="KW-1133">Transmembrane helix</keyword>
<dbReference type="GO" id="GO:0080120">
    <property type="term" value="P:CAAX-box protein maturation"/>
    <property type="evidence" value="ECO:0007669"/>
    <property type="project" value="UniProtKB-ARBA"/>
</dbReference>
<dbReference type="AlphaFoldDB" id="A0A5C1Y9D7"/>
<dbReference type="RefSeq" id="WP_149324943.1">
    <property type="nucleotide sequence ID" value="NZ_CP043504.1"/>
</dbReference>
<organism evidence="3 4">
    <name type="scientific">Protaetiibacter larvae</name>
    <dbReference type="NCBI Taxonomy" id="2592654"/>
    <lineage>
        <taxon>Bacteria</taxon>
        <taxon>Bacillati</taxon>
        <taxon>Actinomycetota</taxon>
        <taxon>Actinomycetes</taxon>
        <taxon>Micrococcales</taxon>
        <taxon>Microbacteriaceae</taxon>
        <taxon>Protaetiibacter</taxon>
    </lineage>
</organism>
<dbReference type="PANTHER" id="PTHR36435">
    <property type="entry name" value="SLR1288 PROTEIN"/>
    <property type="match status" value="1"/>
</dbReference>